<dbReference type="Proteomes" id="UP000572212">
    <property type="component" value="Unassembled WGS sequence"/>
</dbReference>
<evidence type="ECO:0000313" key="1">
    <source>
        <dbReference type="EMBL" id="MBB6512670.1"/>
    </source>
</evidence>
<proteinExistence type="predicted"/>
<dbReference type="AlphaFoldDB" id="A0A841RF47"/>
<comment type="caution">
    <text evidence="1">The sequence shown here is derived from an EMBL/GenBank/DDBJ whole genome shotgun (WGS) entry which is preliminary data.</text>
</comment>
<evidence type="ECO:0000313" key="2">
    <source>
        <dbReference type="Proteomes" id="UP000572212"/>
    </source>
</evidence>
<protein>
    <recommendedName>
        <fullName evidence="3">YheC/D like ATP-grasp</fullName>
    </recommendedName>
</protein>
<reference evidence="1 2" key="1">
    <citation type="submission" date="2020-08" db="EMBL/GenBank/DDBJ databases">
        <title>Genomic Encyclopedia of Type Strains, Phase IV (KMG-IV): sequencing the most valuable type-strain genomes for metagenomic binning, comparative biology and taxonomic classification.</title>
        <authorList>
            <person name="Goeker M."/>
        </authorList>
    </citation>
    <scope>NUCLEOTIDE SEQUENCE [LARGE SCALE GENOMIC DNA]</scope>
    <source>
        <strain evidence="1 2">DSM 11805</strain>
    </source>
</reference>
<gene>
    <name evidence="1" type="ORF">GGQ92_001456</name>
</gene>
<evidence type="ECO:0008006" key="3">
    <source>
        <dbReference type="Google" id="ProtNLM"/>
    </source>
</evidence>
<sequence length="405" mass="47621">MYIKLKLKSYPSKKARIIVPSTIYPRFQNIHQLKRGNLSIHCEVLTHHKDDNILWISESLFQSLGMMHSSEHFIKLTHDTIDISMPIGIVLSNDYSLFQESSTNHLWIRFSQIAFLFGFTPILYSIENVHRTSEFVTGYEWENDRWVQVHVNVPNFHYLRTTLYKAYEDNINYLQANSIISNPPFLNKWYLFKSLLTNQEVSHMIHEITFSPSIQHIERRLDDYPIWLKKDSSVQQPNLLIEKADHVYMVTTEDQAYYSFPNFQALATHFFSPTHPYDIMQLAAPRINNRFAILLYKDSASNWKCLFLTKRYTSFPPSVSLEKKIEATATRLAQIIEENSNTNLIELGLVFSVENESMLWLEDIQLQPNWESHLSHPSRKTESIQFFSELLNSITTRWNETMPST</sequence>
<dbReference type="EMBL" id="JACHON010000004">
    <property type="protein sequence ID" value="MBB6512670.1"/>
    <property type="molecule type" value="Genomic_DNA"/>
</dbReference>
<accession>A0A841RF47</accession>
<keyword evidence="2" id="KW-1185">Reference proteome</keyword>
<organism evidence="1 2">
    <name type="scientific">Gracilibacillus halotolerans</name>
    <dbReference type="NCBI Taxonomy" id="74386"/>
    <lineage>
        <taxon>Bacteria</taxon>
        <taxon>Bacillati</taxon>
        <taxon>Bacillota</taxon>
        <taxon>Bacilli</taxon>
        <taxon>Bacillales</taxon>
        <taxon>Bacillaceae</taxon>
        <taxon>Gracilibacillus</taxon>
    </lineage>
</organism>
<dbReference type="RefSeq" id="WP_184246310.1">
    <property type="nucleotide sequence ID" value="NZ_BAAACU010000028.1"/>
</dbReference>
<name>A0A841RF47_9BACI</name>